<dbReference type="EMBL" id="OC316654">
    <property type="protein sequence ID" value="CAD7393149.1"/>
    <property type="molecule type" value="Genomic_DNA"/>
</dbReference>
<dbReference type="Gene3D" id="1.25.10.10">
    <property type="entry name" value="Leucine-rich Repeat Variant"/>
    <property type="match status" value="1"/>
</dbReference>
<evidence type="ECO:0000313" key="1">
    <source>
        <dbReference type="EMBL" id="CAD7393149.1"/>
    </source>
</evidence>
<name>A0A7R9CCI5_TIMCR</name>
<organism evidence="1">
    <name type="scientific">Timema cristinae</name>
    <name type="common">Walking stick</name>
    <dbReference type="NCBI Taxonomy" id="61476"/>
    <lineage>
        <taxon>Eukaryota</taxon>
        <taxon>Metazoa</taxon>
        <taxon>Ecdysozoa</taxon>
        <taxon>Arthropoda</taxon>
        <taxon>Hexapoda</taxon>
        <taxon>Insecta</taxon>
        <taxon>Pterygota</taxon>
        <taxon>Neoptera</taxon>
        <taxon>Polyneoptera</taxon>
        <taxon>Phasmatodea</taxon>
        <taxon>Timematodea</taxon>
        <taxon>Timematoidea</taxon>
        <taxon>Timematidae</taxon>
        <taxon>Timema</taxon>
    </lineage>
</organism>
<sequence>MLDLLQCRGRCTSLRNIRDNEEKDSAFRVASWVSPKPDLKEMFTKILHGFKNQVGEENWKRFADQFPLLLKERLTSMYGV</sequence>
<dbReference type="InterPro" id="IPR011989">
    <property type="entry name" value="ARM-like"/>
</dbReference>
<protein>
    <submittedName>
        <fullName evidence="1">Uncharacterized protein</fullName>
    </submittedName>
</protein>
<reference evidence="1" key="1">
    <citation type="submission" date="2020-11" db="EMBL/GenBank/DDBJ databases">
        <authorList>
            <person name="Tran Van P."/>
        </authorList>
    </citation>
    <scope>NUCLEOTIDE SEQUENCE</scope>
</reference>
<accession>A0A7R9CCI5</accession>
<dbReference type="AlphaFoldDB" id="A0A7R9CCI5"/>
<proteinExistence type="predicted"/>
<gene>
    <name evidence="1" type="ORF">TCEB3V08_LOCUS1143</name>
</gene>